<dbReference type="RefSeq" id="XP_017779830.1">
    <property type="nucleotide sequence ID" value="XM_017924341.1"/>
</dbReference>
<keyword evidence="2" id="KW-0479">Metal-binding</keyword>
<evidence type="ECO:0000256" key="5">
    <source>
        <dbReference type="ARBA" id="ARBA00023242"/>
    </source>
</evidence>
<keyword evidence="4" id="KW-0862">Zinc</keyword>
<dbReference type="Proteomes" id="UP000695000">
    <property type="component" value="Unplaced"/>
</dbReference>
<dbReference type="GeneID" id="108565068"/>
<sequence>MGRFKTNPVSKYFTYINGTDLSQCEIPGCNKILKGKHSANLERHLQSRHPEDFHHLQLMKLEPKRKISETTFTSKKVPVCKRPKLEDVKLTIAVSIAQQTLVDACIELVTINSRPLNLINDSGFRKIVDPIICGLGGQLNITDESIQHLIATKAETIRDSIMKELKGKLLSIKIDCVQKMGRYIIGIYVQYIKNTRMVLQTLAIIELDIENTTKYLEKMLLKTLERYEIRIDQLYSVTMNDGSLLNKDIPFVSEYIKDAESVDISEITVSQPYSVPNNDELFNESNIKKEHDADNIKMNAEKIAEETSEFYLGEFEERITVVRCPGLTLENAVNEALQSEIEFITKTQDVYKKLLKKSITDNQTLWGSTYEIMQRLLELKDFCIGMALWKSEFHLSENDWEHISTIVESLIPAKEAFVKLENDQLVMGDFYGIWWNCYNATRKLETSMARSLCVAMQKREGKLFESNVSRAAIFLDPRYQCVLSTKCKEAAKIHLLNMWDSYKSMMQQDPLESHST</sequence>
<protein>
    <submittedName>
        <fullName evidence="7">Uncharacterized protein LOC108565068</fullName>
    </submittedName>
</protein>
<dbReference type="InterPro" id="IPR052035">
    <property type="entry name" value="ZnF_BED_domain_contain"/>
</dbReference>
<keyword evidence="6" id="KW-1185">Reference proteome</keyword>
<dbReference type="PANTHER" id="PTHR46481:SF10">
    <property type="entry name" value="ZINC FINGER BED DOMAIN-CONTAINING PROTEIN 39"/>
    <property type="match status" value="1"/>
</dbReference>
<accession>A0ABM1MZ30</accession>
<name>A0ABM1MZ30_NICVS</name>
<evidence type="ECO:0000256" key="2">
    <source>
        <dbReference type="ARBA" id="ARBA00022723"/>
    </source>
</evidence>
<evidence type="ECO:0000256" key="3">
    <source>
        <dbReference type="ARBA" id="ARBA00022771"/>
    </source>
</evidence>
<evidence type="ECO:0000256" key="1">
    <source>
        <dbReference type="ARBA" id="ARBA00004123"/>
    </source>
</evidence>
<keyword evidence="5" id="KW-0539">Nucleus</keyword>
<feature type="non-terminal residue" evidence="7">
    <location>
        <position position="516"/>
    </location>
</feature>
<evidence type="ECO:0000313" key="6">
    <source>
        <dbReference type="Proteomes" id="UP000695000"/>
    </source>
</evidence>
<organism evidence="6 7">
    <name type="scientific">Nicrophorus vespilloides</name>
    <name type="common">Boreal carrion beetle</name>
    <dbReference type="NCBI Taxonomy" id="110193"/>
    <lineage>
        <taxon>Eukaryota</taxon>
        <taxon>Metazoa</taxon>
        <taxon>Ecdysozoa</taxon>
        <taxon>Arthropoda</taxon>
        <taxon>Hexapoda</taxon>
        <taxon>Insecta</taxon>
        <taxon>Pterygota</taxon>
        <taxon>Neoptera</taxon>
        <taxon>Endopterygota</taxon>
        <taxon>Coleoptera</taxon>
        <taxon>Polyphaga</taxon>
        <taxon>Staphyliniformia</taxon>
        <taxon>Silphidae</taxon>
        <taxon>Nicrophorinae</taxon>
        <taxon>Nicrophorus</taxon>
    </lineage>
</organism>
<proteinExistence type="predicted"/>
<evidence type="ECO:0000256" key="4">
    <source>
        <dbReference type="ARBA" id="ARBA00022833"/>
    </source>
</evidence>
<comment type="subcellular location">
    <subcellularLocation>
        <location evidence="1">Nucleus</location>
    </subcellularLocation>
</comment>
<dbReference type="InterPro" id="IPR012337">
    <property type="entry name" value="RNaseH-like_sf"/>
</dbReference>
<dbReference type="PANTHER" id="PTHR46481">
    <property type="entry name" value="ZINC FINGER BED DOMAIN-CONTAINING PROTEIN 4"/>
    <property type="match status" value="1"/>
</dbReference>
<dbReference type="SUPFAM" id="SSF53098">
    <property type="entry name" value="Ribonuclease H-like"/>
    <property type="match status" value="1"/>
</dbReference>
<keyword evidence="3" id="KW-0863">Zinc-finger</keyword>
<evidence type="ECO:0000313" key="7">
    <source>
        <dbReference type="RefSeq" id="XP_017779830.1"/>
    </source>
</evidence>
<gene>
    <name evidence="7" type="primary">LOC108565068</name>
</gene>
<reference evidence="7" key="1">
    <citation type="submission" date="2025-08" db="UniProtKB">
        <authorList>
            <consortium name="RefSeq"/>
        </authorList>
    </citation>
    <scope>IDENTIFICATION</scope>
    <source>
        <tissue evidence="7">Whole Larva</tissue>
    </source>
</reference>